<dbReference type="AlphaFoldDB" id="A0AAV6Z2W5"/>
<protein>
    <submittedName>
        <fullName evidence="1">Uncharacterized protein</fullName>
    </submittedName>
</protein>
<name>A0AAV6Z2W5_ENGPU</name>
<organism evidence="1 2">
    <name type="scientific">Engystomops pustulosus</name>
    <name type="common">Tungara frog</name>
    <name type="synonym">Physalaemus pustulosus</name>
    <dbReference type="NCBI Taxonomy" id="76066"/>
    <lineage>
        <taxon>Eukaryota</taxon>
        <taxon>Metazoa</taxon>
        <taxon>Chordata</taxon>
        <taxon>Craniata</taxon>
        <taxon>Vertebrata</taxon>
        <taxon>Euteleostomi</taxon>
        <taxon>Amphibia</taxon>
        <taxon>Batrachia</taxon>
        <taxon>Anura</taxon>
        <taxon>Neobatrachia</taxon>
        <taxon>Hyloidea</taxon>
        <taxon>Leptodactylidae</taxon>
        <taxon>Leiuperinae</taxon>
        <taxon>Engystomops</taxon>
    </lineage>
</organism>
<dbReference type="Proteomes" id="UP000824782">
    <property type="component" value="Unassembled WGS sequence"/>
</dbReference>
<evidence type="ECO:0000313" key="1">
    <source>
        <dbReference type="EMBL" id="KAG8541655.1"/>
    </source>
</evidence>
<comment type="caution">
    <text evidence="1">The sequence shown here is derived from an EMBL/GenBank/DDBJ whole genome shotgun (WGS) entry which is preliminary data.</text>
</comment>
<sequence length="92" mass="10466">MSVISWYSTLFRCFDDNCMSFSSPWQNISIHNLTSPHLSVTSAVDRSITLDIRFLKKSTLIFMISETLTFSLQYLSMRSLIKPCTADLGSSM</sequence>
<proteinExistence type="predicted"/>
<accession>A0AAV6Z2W5</accession>
<keyword evidence="2" id="KW-1185">Reference proteome</keyword>
<dbReference type="EMBL" id="WNYA01006929">
    <property type="protein sequence ID" value="KAG8541655.1"/>
    <property type="molecule type" value="Genomic_DNA"/>
</dbReference>
<evidence type="ECO:0000313" key="2">
    <source>
        <dbReference type="Proteomes" id="UP000824782"/>
    </source>
</evidence>
<gene>
    <name evidence="1" type="ORF">GDO81_028522</name>
</gene>
<reference evidence="1" key="1">
    <citation type="thesis" date="2020" institute="ProQuest LLC" country="789 East Eisenhower Parkway, Ann Arbor, MI, USA">
        <title>Comparative Genomics and Chromosome Evolution.</title>
        <authorList>
            <person name="Mudd A.B."/>
        </authorList>
    </citation>
    <scope>NUCLEOTIDE SEQUENCE</scope>
    <source>
        <strain evidence="1">237g6f4</strain>
        <tissue evidence="1">Blood</tissue>
    </source>
</reference>